<evidence type="ECO:0000313" key="6">
    <source>
        <dbReference type="Proteomes" id="UP000250134"/>
    </source>
</evidence>
<keyword evidence="1" id="KW-0805">Transcription regulation</keyword>
<dbReference type="Gene3D" id="1.10.10.10">
    <property type="entry name" value="Winged helix-like DNA-binding domain superfamily/Winged helix DNA-binding domain"/>
    <property type="match status" value="1"/>
</dbReference>
<proteinExistence type="predicted"/>
<dbReference type="PANTHER" id="PTHR33154:SF38">
    <property type="entry name" value="HTH ARSR-TYPE DOMAIN-CONTAINING PROTEIN"/>
    <property type="match status" value="1"/>
</dbReference>
<keyword evidence="6" id="KW-1185">Reference proteome</keyword>
<dbReference type="InterPro" id="IPR001845">
    <property type="entry name" value="HTH_ArsR_DNA-bd_dom"/>
</dbReference>
<evidence type="ECO:0000313" key="5">
    <source>
        <dbReference type="EMBL" id="ASJ01491.1"/>
    </source>
</evidence>
<evidence type="ECO:0000256" key="2">
    <source>
        <dbReference type="ARBA" id="ARBA00023125"/>
    </source>
</evidence>
<dbReference type="InterPro" id="IPR051081">
    <property type="entry name" value="HTH_MetalResp_TranReg"/>
</dbReference>
<evidence type="ECO:0000259" key="4">
    <source>
        <dbReference type="PROSITE" id="PS50987"/>
    </source>
</evidence>
<name>A0A2Z2MGA0_THEGO</name>
<evidence type="ECO:0000256" key="3">
    <source>
        <dbReference type="ARBA" id="ARBA00023163"/>
    </source>
</evidence>
<dbReference type="GO" id="GO:0003677">
    <property type="term" value="F:DNA binding"/>
    <property type="evidence" value="ECO:0007669"/>
    <property type="project" value="UniProtKB-KW"/>
</dbReference>
<dbReference type="PANTHER" id="PTHR33154">
    <property type="entry name" value="TRANSCRIPTIONAL REGULATOR, ARSR FAMILY"/>
    <property type="match status" value="1"/>
</dbReference>
<dbReference type="AlphaFoldDB" id="A0A2Z2MGA0"/>
<dbReference type="GeneID" id="33332559"/>
<keyword evidence="2" id="KW-0238">DNA-binding</keyword>
<organism evidence="5 6">
    <name type="scientific">Thermococcus gorgonarius</name>
    <dbReference type="NCBI Taxonomy" id="71997"/>
    <lineage>
        <taxon>Archaea</taxon>
        <taxon>Methanobacteriati</taxon>
        <taxon>Methanobacteriota</taxon>
        <taxon>Thermococci</taxon>
        <taxon>Thermococcales</taxon>
        <taxon>Thermococcaceae</taxon>
        <taxon>Thermococcus</taxon>
    </lineage>
</organism>
<dbReference type="GO" id="GO:0003700">
    <property type="term" value="F:DNA-binding transcription factor activity"/>
    <property type="evidence" value="ECO:0007669"/>
    <property type="project" value="InterPro"/>
</dbReference>
<reference evidence="5 6" key="1">
    <citation type="submission" date="2016-03" db="EMBL/GenBank/DDBJ databases">
        <title>Complete genome sequence of Thermococcus gorgonarius.</title>
        <authorList>
            <person name="Oger P.M."/>
        </authorList>
    </citation>
    <scope>NUCLEOTIDE SEQUENCE [LARGE SCALE GENOMIC DNA]</scope>
    <source>
        <strain evidence="5 6">W-12</strain>
    </source>
</reference>
<dbReference type="RefSeq" id="WP_088885825.1">
    <property type="nucleotide sequence ID" value="NZ_CP014855.1"/>
</dbReference>
<dbReference type="CDD" id="cd00090">
    <property type="entry name" value="HTH_ARSR"/>
    <property type="match status" value="1"/>
</dbReference>
<dbReference type="KEGG" id="tgg:A3K92_08355"/>
<dbReference type="SUPFAM" id="SSF46785">
    <property type="entry name" value="Winged helix' DNA-binding domain"/>
    <property type="match status" value="1"/>
</dbReference>
<dbReference type="Pfam" id="PF01022">
    <property type="entry name" value="HTH_5"/>
    <property type="match status" value="1"/>
</dbReference>
<dbReference type="OrthoDB" id="46231at2157"/>
<dbReference type="SMART" id="SM00418">
    <property type="entry name" value="HTH_ARSR"/>
    <property type="match status" value="1"/>
</dbReference>
<dbReference type="InterPro" id="IPR036390">
    <property type="entry name" value="WH_DNA-bd_sf"/>
</dbReference>
<dbReference type="Proteomes" id="UP000250134">
    <property type="component" value="Chromosome"/>
</dbReference>
<dbReference type="InterPro" id="IPR011991">
    <property type="entry name" value="ArsR-like_HTH"/>
</dbReference>
<gene>
    <name evidence="5" type="ORF">A3K92_08355</name>
</gene>
<sequence>MKEVLIITNPETVKVLSEPTRFKILTLLRERPMSINELSMAIGKDRTTIYRHIKALESEGLVEEVESHGNEKIYGRTARMFLIKVEPDESIAEFRQAYLQVEARKLVQILERAGFKIRDREKLEKIAKEVLDEIEIRSQPIIKRISEADVDLTEVELFHLLNMLVFLQSCELCEKAREVKTLIRF</sequence>
<dbReference type="InterPro" id="IPR036388">
    <property type="entry name" value="WH-like_DNA-bd_sf"/>
</dbReference>
<accession>A0A2Z2MGA0</accession>
<feature type="domain" description="HTH arsR-type" evidence="4">
    <location>
        <begin position="1"/>
        <end position="95"/>
    </location>
</feature>
<keyword evidence="3" id="KW-0804">Transcription</keyword>
<evidence type="ECO:0000256" key="1">
    <source>
        <dbReference type="ARBA" id="ARBA00023015"/>
    </source>
</evidence>
<dbReference type="PROSITE" id="PS50987">
    <property type="entry name" value="HTH_ARSR_2"/>
    <property type="match status" value="1"/>
</dbReference>
<dbReference type="EMBL" id="CP014855">
    <property type="protein sequence ID" value="ASJ01491.1"/>
    <property type="molecule type" value="Genomic_DNA"/>
</dbReference>
<protein>
    <submittedName>
        <fullName evidence="5">Transcriptional regulator</fullName>
    </submittedName>
</protein>